<dbReference type="PANTHER" id="PTHR35004:SF6">
    <property type="entry name" value="TRANSPOSASE"/>
    <property type="match status" value="1"/>
</dbReference>
<name>A0ABV4JQQ7_9BACT</name>
<feature type="domain" description="HTH IS21-type" evidence="5">
    <location>
        <begin position="5"/>
        <end position="67"/>
    </location>
</feature>
<keyword evidence="3" id="KW-0238">DNA-binding</keyword>
<dbReference type="Pfam" id="PF02796">
    <property type="entry name" value="HTH_7"/>
    <property type="match status" value="1"/>
</dbReference>
<comment type="caution">
    <text evidence="6">The sequence shown here is derived from an EMBL/GenBank/DDBJ whole genome shotgun (WGS) entry which is preliminary data.</text>
</comment>
<dbReference type="Gene3D" id="1.10.10.60">
    <property type="entry name" value="Homeodomain-like"/>
    <property type="match status" value="1"/>
</dbReference>
<protein>
    <submittedName>
        <fullName evidence="6">Helix-turn-helix domain-containing protein</fullName>
    </submittedName>
</protein>
<evidence type="ECO:0000313" key="7">
    <source>
        <dbReference type="Proteomes" id="UP001568358"/>
    </source>
</evidence>
<keyword evidence="4" id="KW-0233">DNA recombination</keyword>
<dbReference type="PANTHER" id="PTHR35004">
    <property type="entry name" value="TRANSPOSASE RV3428C-RELATED"/>
    <property type="match status" value="1"/>
</dbReference>
<dbReference type="Proteomes" id="UP001568358">
    <property type="component" value="Unassembled WGS sequence"/>
</dbReference>
<reference evidence="6 7" key="1">
    <citation type="submission" date="2024-07" db="EMBL/GenBank/DDBJ databases">
        <title>Active virus-host system and metabolic interactions in a Lokiarchaeon culture.</title>
        <authorList>
            <person name="Ponce Toledo R.I."/>
            <person name="Rodrigues Oliveira T."/>
            <person name="Schleper C."/>
        </authorList>
    </citation>
    <scope>NUCLEOTIDE SEQUENCE [LARGE SCALE GENOMIC DNA]</scope>
    <source>
        <strain evidence="6 7">B35</strain>
    </source>
</reference>
<evidence type="ECO:0000256" key="2">
    <source>
        <dbReference type="ARBA" id="ARBA00022578"/>
    </source>
</evidence>
<evidence type="ECO:0000259" key="5">
    <source>
        <dbReference type="PROSITE" id="PS50531"/>
    </source>
</evidence>
<dbReference type="InterPro" id="IPR006120">
    <property type="entry name" value="Resolvase_HTH_dom"/>
</dbReference>
<keyword evidence="2" id="KW-0815">Transposition</keyword>
<dbReference type="InterPro" id="IPR017894">
    <property type="entry name" value="HTH_IS21_transposase_type"/>
</dbReference>
<dbReference type="PROSITE" id="PS50531">
    <property type="entry name" value="HTH_IS21"/>
    <property type="match status" value="1"/>
</dbReference>
<organism evidence="6 7">
    <name type="scientific">Halodesulfovibrio aestuarii</name>
    <dbReference type="NCBI Taxonomy" id="126333"/>
    <lineage>
        <taxon>Bacteria</taxon>
        <taxon>Pseudomonadati</taxon>
        <taxon>Thermodesulfobacteriota</taxon>
        <taxon>Desulfovibrionia</taxon>
        <taxon>Desulfovibrionales</taxon>
        <taxon>Desulfovibrionaceae</taxon>
        <taxon>Halodesulfovibrio</taxon>
    </lineage>
</organism>
<sequence length="150" mass="17749">MKLKEEVMEVRILHRQGRSIRWIAKHLNMSRNTVRKYLRSAEEPQYIPQTKKPGKLPPFKAYIVERVNFAAPLKIPATVLFREIREQGFTGSERLVRHFICTLYPVMIPEPDNRFETAPHHQLLGDTRQNFFFFTIRLLGSRKLLFLIST</sequence>
<evidence type="ECO:0000256" key="3">
    <source>
        <dbReference type="ARBA" id="ARBA00023125"/>
    </source>
</evidence>
<evidence type="ECO:0000256" key="1">
    <source>
        <dbReference type="ARBA" id="ARBA00009277"/>
    </source>
</evidence>
<evidence type="ECO:0000313" key="6">
    <source>
        <dbReference type="EMBL" id="MEZ6853088.1"/>
    </source>
</evidence>
<comment type="similarity">
    <text evidence="1">Belongs to the transposase IS21/IS408/IS1162 family.</text>
</comment>
<dbReference type="RefSeq" id="WP_371150249.1">
    <property type="nucleotide sequence ID" value="NZ_JBFSOO010000003.1"/>
</dbReference>
<gene>
    <name evidence="6" type="ORF">AB2Z07_06040</name>
</gene>
<evidence type="ECO:0000256" key="4">
    <source>
        <dbReference type="ARBA" id="ARBA00023172"/>
    </source>
</evidence>
<accession>A0ABV4JQQ7</accession>
<keyword evidence="7" id="KW-1185">Reference proteome</keyword>
<dbReference type="EMBL" id="JBFSOO010000003">
    <property type="protein sequence ID" value="MEZ6853088.1"/>
    <property type="molecule type" value="Genomic_DNA"/>
</dbReference>
<proteinExistence type="inferred from homology"/>